<evidence type="ECO:0000313" key="7">
    <source>
        <dbReference type="RefSeq" id="XP_018331710.1"/>
    </source>
</evidence>
<evidence type="ECO:0000256" key="2">
    <source>
        <dbReference type="ARBA" id="ARBA00004496"/>
    </source>
</evidence>
<sequence>MEDIEKDWNKIAKSSKKTGYRDGVSDGRESNYQKYFDGGYEEGLKNGLILGKIKGIVSITALLNKKPLDLTEELQNTRYGCCEICKNKELLNNSKDKVINIQSASMTKTVTDLMSSYTCIPDLLNKPNMT</sequence>
<name>A0A1W4XH75_AGRPL</name>
<gene>
    <name evidence="7" type="primary">LOC108741399</name>
</gene>
<protein>
    <submittedName>
        <fullName evidence="7">Uncharacterized protein yae1</fullName>
    </submittedName>
</protein>
<evidence type="ECO:0000256" key="1">
    <source>
        <dbReference type="ARBA" id="ARBA00004123"/>
    </source>
</evidence>
<feature type="domain" description="Essential protein Yae1 N-terminal" evidence="5">
    <location>
        <begin position="19"/>
        <end position="57"/>
    </location>
</feature>
<organism evidence="6 7">
    <name type="scientific">Agrilus planipennis</name>
    <name type="common">Emerald ash borer</name>
    <name type="synonym">Agrilus marcopoli</name>
    <dbReference type="NCBI Taxonomy" id="224129"/>
    <lineage>
        <taxon>Eukaryota</taxon>
        <taxon>Metazoa</taxon>
        <taxon>Ecdysozoa</taxon>
        <taxon>Arthropoda</taxon>
        <taxon>Hexapoda</taxon>
        <taxon>Insecta</taxon>
        <taxon>Pterygota</taxon>
        <taxon>Neoptera</taxon>
        <taxon>Endopterygota</taxon>
        <taxon>Coleoptera</taxon>
        <taxon>Polyphaga</taxon>
        <taxon>Elateriformia</taxon>
        <taxon>Buprestoidea</taxon>
        <taxon>Buprestidae</taxon>
        <taxon>Agrilinae</taxon>
        <taxon>Agrilus</taxon>
    </lineage>
</organism>
<reference evidence="7" key="1">
    <citation type="submission" date="2025-08" db="UniProtKB">
        <authorList>
            <consortium name="RefSeq"/>
        </authorList>
    </citation>
    <scope>IDENTIFICATION</scope>
    <source>
        <tissue evidence="7">Entire body</tissue>
    </source>
</reference>
<dbReference type="KEGG" id="apln:108741399"/>
<dbReference type="Pfam" id="PF09811">
    <property type="entry name" value="Yae1_N"/>
    <property type="match status" value="1"/>
</dbReference>
<proteinExistence type="predicted"/>
<evidence type="ECO:0000256" key="3">
    <source>
        <dbReference type="ARBA" id="ARBA00022490"/>
    </source>
</evidence>
<keyword evidence="3" id="KW-0963">Cytoplasm</keyword>
<evidence type="ECO:0000256" key="4">
    <source>
        <dbReference type="ARBA" id="ARBA00023242"/>
    </source>
</evidence>
<keyword evidence="6" id="KW-1185">Reference proteome</keyword>
<dbReference type="OrthoDB" id="20086at2759"/>
<dbReference type="AlphaFoldDB" id="A0A1W4XH75"/>
<evidence type="ECO:0000259" key="5">
    <source>
        <dbReference type="Pfam" id="PF09811"/>
    </source>
</evidence>
<dbReference type="InterPro" id="IPR038881">
    <property type="entry name" value="Yae1-like"/>
</dbReference>
<dbReference type="RefSeq" id="XP_018331710.1">
    <property type="nucleotide sequence ID" value="XM_018476208.1"/>
</dbReference>
<dbReference type="GO" id="GO:0005737">
    <property type="term" value="C:cytoplasm"/>
    <property type="evidence" value="ECO:0007669"/>
    <property type="project" value="UniProtKB-SubCell"/>
</dbReference>
<accession>A0A1W4XH75</accession>
<dbReference type="InParanoid" id="A0A1W4XH75"/>
<dbReference type="PANTHER" id="PTHR18829:SF0">
    <property type="entry name" value="PROTEIN YAE1 HOMOLOG"/>
    <property type="match status" value="1"/>
</dbReference>
<dbReference type="InterPro" id="IPR019191">
    <property type="entry name" value="Essential_protein_Yae1_N"/>
</dbReference>
<comment type="subcellular location">
    <subcellularLocation>
        <location evidence="2">Cytoplasm</location>
    </subcellularLocation>
    <subcellularLocation>
        <location evidence="1">Nucleus</location>
    </subcellularLocation>
</comment>
<dbReference type="GO" id="GO:0005634">
    <property type="term" value="C:nucleus"/>
    <property type="evidence" value="ECO:0007669"/>
    <property type="project" value="UniProtKB-SubCell"/>
</dbReference>
<dbReference type="GeneID" id="108741399"/>
<keyword evidence="4" id="KW-0539">Nucleus</keyword>
<evidence type="ECO:0000313" key="6">
    <source>
        <dbReference type="Proteomes" id="UP000192223"/>
    </source>
</evidence>
<dbReference type="Proteomes" id="UP000192223">
    <property type="component" value="Unplaced"/>
</dbReference>
<dbReference type="PANTHER" id="PTHR18829">
    <property type="entry name" value="PROTEIN YAE1 HOMOLOG"/>
    <property type="match status" value="1"/>
</dbReference>